<keyword evidence="2" id="KW-1185">Reference proteome</keyword>
<organism evidence="1 2">
    <name type="scientific">Erwinia phage pEa_SNUABM_7</name>
    <dbReference type="NCBI Taxonomy" id="2866695"/>
    <lineage>
        <taxon>Viruses</taxon>
        <taxon>Duplodnaviria</taxon>
        <taxon>Heunggongvirae</taxon>
        <taxon>Uroviricota</taxon>
        <taxon>Caudoviricetes</taxon>
        <taxon>Snuvirus</taxon>
        <taxon>Snuvirus SNUABM7</taxon>
    </lineage>
</organism>
<name>A0AAE8BP61_9CAUD</name>
<dbReference type="EMBL" id="MZ475896">
    <property type="protein sequence ID" value="QYW04888.1"/>
    <property type="molecule type" value="Genomic_DNA"/>
</dbReference>
<protein>
    <submittedName>
        <fullName evidence="1">Uncharacterized protein</fullName>
    </submittedName>
</protein>
<evidence type="ECO:0000313" key="2">
    <source>
        <dbReference type="Proteomes" id="UP000827609"/>
    </source>
</evidence>
<accession>A0AAE8BP61</accession>
<proteinExistence type="predicted"/>
<dbReference type="Proteomes" id="UP000827609">
    <property type="component" value="Segment"/>
</dbReference>
<gene>
    <name evidence="1" type="ORF">pEaSNUABM7_00220</name>
</gene>
<reference evidence="1" key="1">
    <citation type="submission" date="2021-06" db="EMBL/GenBank/DDBJ databases">
        <title>Complete genome sequence of Erwinia phage pEa_SNUABM_7.</title>
        <authorList>
            <person name="Kim S.G."/>
            <person name="Park S.C."/>
        </authorList>
    </citation>
    <scope>NUCLEOTIDE SEQUENCE</scope>
</reference>
<evidence type="ECO:0000313" key="1">
    <source>
        <dbReference type="EMBL" id="QYW04888.1"/>
    </source>
</evidence>
<sequence length="576" mass="67553">MAKPVYGKKAVPPGWVGAVPKSFHQFFWDMIYSCPKPKNAKSDKFYESLAWFFIHLIDKSRMMEKRNVYNETVVTYSYMRAHEKMRYAMVRQKNDGVRAWLDRKVNKTRFDYIKGIARKYSLNTVLAQTLADLCALEEPMYNLLKPNRRRAIFQSQDDLVAAAFEKEVKAKPFRRPHNFIYHKSKNREVIELINRAQANQRPYRFYLDRFLDIKENARTNRRYGLHMRLDSFLKKICRFGLRLVNDNPNDRLVEFYDEYSMNHVGSRLFGTAAALPKIVKLLCFDHSYGRNFDMPNAQIVLLLDLMSEYGLECPMLEHLDHDYVAKTLKITRGTSKTLNYGGIYSGWSNQRYFKQTFDTSSEKEDPGAMMTDIFRQLVSDTKVQNVGKKYKMTEEEIKNYATRIWGKWKAMFEPASLVVEELCLRIKNASYSRTTDHFFKNASGCSHRVPVARYKRDQYTILSHLIQGMENYNLLKVLAESEWCSAEFDGAILLTKYSGDVALKEKPFMDPTLNCLIFMKLWDNGYSMGKVKRNLFTKRGFATDPETVNREYLKIAAKLQRERNDQESSYQTEEGD</sequence>